<name>A0A067SES1_GALM3</name>
<gene>
    <name evidence="2" type="ORF">GALMADRAFT_231427</name>
</gene>
<dbReference type="OrthoDB" id="3255291at2759"/>
<feature type="compositionally biased region" description="Low complexity" evidence="1">
    <location>
        <begin position="491"/>
        <end position="516"/>
    </location>
</feature>
<evidence type="ECO:0000313" key="2">
    <source>
        <dbReference type="EMBL" id="KDR68462.1"/>
    </source>
</evidence>
<proteinExistence type="predicted"/>
<feature type="compositionally biased region" description="Basic and acidic residues" evidence="1">
    <location>
        <begin position="438"/>
        <end position="473"/>
    </location>
</feature>
<feature type="compositionally biased region" description="Polar residues" evidence="1">
    <location>
        <begin position="541"/>
        <end position="571"/>
    </location>
</feature>
<dbReference type="Proteomes" id="UP000027222">
    <property type="component" value="Unassembled WGS sequence"/>
</dbReference>
<feature type="region of interest" description="Disordered" evidence="1">
    <location>
        <begin position="1"/>
        <end position="139"/>
    </location>
</feature>
<feature type="compositionally biased region" description="Pro residues" evidence="1">
    <location>
        <begin position="31"/>
        <end position="50"/>
    </location>
</feature>
<feature type="compositionally biased region" description="Polar residues" evidence="1">
    <location>
        <begin position="374"/>
        <end position="386"/>
    </location>
</feature>
<feature type="region of interest" description="Disordered" evidence="1">
    <location>
        <begin position="370"/>
        <end position="607"/>
    </location>
</feature>
<feature type="compositionally biased region" description="Polar residues" evidence="1">
    <location>
        <begin position="214"/>
        <end position="234"/>
    </location>
</feature>
<protein>
    <submittedName>
        <fullName evidence="2">Uncharacterized protein</fullName>
    </submittedName>
</protein>
<feature type="compositionally biased region" description="Low complexity" evidence="1">
    <location>
        <begin position="14"/>
        <end position="24"/>
    </location>
</feature>
<feature type="compositionally biased region" description="Pro residues" evidence="1">
    <location>
        <begin position="424"/>
        <end position="435"/>
    </location>
</feature>
<organism evidence="2 3">
    <name type="scientific">Galerina marginata (strain CBS 339.88)</name>
    <dbReference type="NCBI Taxonomy" id="685588"/>
    <lineage>
        <taxon>Eukaryota</taxon>
        <taxon>Fungi</taxon>
        <taxon>Dikarya</taxon>
        <taxon>Basidiomycota</taxon>
        <taxon>Agaricomycotina</taxon>
        <taxon>Agaricomycetes</taxon>
        <taxon>Agaricomycetidae</taxon>
        <taxon>Agaricales</taxon>
        <taxon>Agaricineae</taxon>
        <taxon>Strophariaceae</taxon>
        <taxon>Galerina</taxon>
    </lineage>
</organism>
<feature type="compositionally biased region" description="Basic and acidic residues" evidence="1">
    <location>
        <begin position="236"/>
        <end position="245"/>
    </location>
</feature>
<dbReference type="HOGENOM" id="CLU_394336_0_0_1"/>
<sequence length="711" mass="78979">MSAYPPTYPSSYAQQHQQQQSQQQRPYVMAQPPPSWAQPPPFAGAPPIPPGVSVNPQQWQAGVWQINPAYKHNRNPQQQQQQQQQHVPWIPSHHWMPSAAQAHQPQAQQPPSSGQSSQSSQQASYNPFKRQPRAPSAEYLATKLSDNPLGLSNLTPATVEEYYRQGHQTPWIWKPRELSDEEDPTPSKQRHATDPTSNGSSPSQSRRHSESDVDQQPESFTSKIELQPTFSSKIVRTPDHYRNDSAHSSSPSSHRSSRSSIDSQLSSRMASLSTGSSSNTSAPLTRQSTMPLTSSSSFSSYYSSSPTKMEFASAPMLTDHLSDEPDSMLSPLILTKTPMLAPPSNLRSVRNHHPNPLLATQSLDTIVELPSAPPSQQFGASATTSTHPPQQHQQQGGNGAYNAPSFSHANTMPNLPKTQLSYPPQMPVFPPPMPIPKNLDREAERDRDRERERDHRERPDRERDWERDRERLGTRHTTYVDPHVSSAATTPSPRSHGPSRPSSRPSSRQSSAHASPVHASNTTPPTYPTYPISSPPGSANPYPQQSGLTSPSNGYSGGPSMTSPTYPSKLSNPLPAPPQMSARIPIPPGEIPNTSANLSHSDYKSSKSNRIPLIMPVQKAEPAQYHERRRHGYWNQRGDHLTPNGYIVYAPPDRAYPDDLKTYPPVTEGYQDHNGKFASHCLRPELPQSLPRHGQPPEIPYDAFIIWEWIV</sequence>
<dbReference type="AlphaFoldDB" id="A0A067SES1"/>
<reference evidence="3" key="1">
    <citation type="journal article" date="2014" name="Proc. Natl. Acad. Sci. U.S.A.">
        <title>Extensive sampling of basidiomycete genomes demonstrates inadequacy of the white-rot/brown-rot paradigm for wood decay fungi.</title>
        <authorList>
            <person name="Riley R."/>
            <person name="Salamov A.A."/>
            <person name="Brown D.W."/>
            <person name="Nagy L.G."/>
            <person name="Floudas D."/>
            <person name="Held B.W."/>
            <person name="Levasseur A."/>
            <person name="Lombard V."/>
            <person name="Morin E."/>
            <person name="Otillar R."/>
            <person name="Lindquist E.A."/>
            <person name="Sun H."/>
            <person name="LaButti K.M."/>
            <person name="Schmutz J."/>
            <person name="Jabbour D."/>
            <person name="Luo H."/>
            <person name="Baker S.E."/>
            <person name="Pisabarro A.G."/>
            <person name="Walton J.D."/>
            <person name="Blanchette R.A."/>
            <person name="Henrissat B."/>
            <person name="Martin F."/>
            <person name="Cullen D."/>
            <person name="Hibbett D.S."/>
            <person name="Grigoriev I.V."/>
        </authorList>
    </citation>
    <scope>NUCLEOTIDE SEQUENCE [LARGE SCALE GENOMIC DNA]</scope>
    <source>
        <strain evidence="3">CBS 339.88</strain>
    </source>
</reference>
<accession>A0A067SES1</accession>
<dbReference type="EMBL" id="KL142408">
    <property type="protein sequence ID" value="KDR68462.1"/>
    <property type="molecule type" value="Genomic_DNA"/>
</dbReference>
<feature type="compositionally biased region" description="Low complexity" evidence="1">
    <location>
        <begin position="97"/>
        <end position="124"/>
    </location>
</feature>
<keyword evidence="3" id="KW-1185">Reference proteome</keyword>
<evidence type="ECO:0000256" key="1">
    <source>
        <dbReference type="SAM" id="MobiDB-lite"/>
    </source>
</evidence>
<evidence type="ECO:0000313" key="3">
    <source>
        <dbReference type="Proteomes" id="UP000027222"/>
    </source>
</evidence>
<feature type="compositionally biased region" description="Polar residues" evidence="1">
    <location>
        <begin position="282"/>
        <end position="293"/>
    </location>
</feature>
<feature type="compositionally biased region" description="Low complexity" evidence="1">
    <location>
        <begin position="246"/>
        <end position="281"/>
    </location>
</feature>
<feature type="compositionally biased region" description="Polar residues" evidence="1">
    <location>
        <begin position="404"/>
        <end position="422"/>
    </location>
</feature>
<dbReference type="STRING" id="685588.A0A067SES1"/>
<feature type="region of interest" description="Disordered" evidence="1">
    <location>
        <begin position="173"/>
        <end position="299"/>
    </location>
</feature>